<accession>A0A9X2V8F7</accession>
<protein>
    <submittedName>
        <fullName evidence="2">Uncharacterized protein</fullName>
    </submittedName>
</protein>
<organism evidence="2 3">
    <name type="scientific">Salinibacter ruber</name>
    <dbReference type="NCBI Taxonomy" id="146919"/>
    <lineage>
        <taxon>Bacteria</taxon>
        <taxon>Pseudomonadati</taxon>
        <taxon>Rhodothermota</taxon>
        <taxon>Rhodothermia</taxon>
        <taxon>Rhodothermales</taxon>
        <taxon>Salinibacteraceae</taxon>
        <taxon>Salinibacter</taxon>
    </lineage>
</organism>
<feature type="transmembrane region" description="Helical" evidence="1">
    <location>
        <begin position="37"/>
        <end position="63"/>
    </location>
</feature>
<evidence type="ECO:0000256" key="1">
    <source>
        <dbReference type="SAM" id="Phobius"/>
    </source>
</evidence>
<keyword evidence="1" id="KW-0812">Transmembrane</keyword>
<keyword evidence="1" id="KW-1133">Transmembrane helix</keyword>
<reference evidence="2" key="1">
    <citation type="submission" date="2022-08" db="EMBL/GenBank/DDBJ databases">
        <title>Genomic Encyclopedia of Type Strains, Phase V (KMG-V): Genome sequencing to study the core and pangenomes of soil and plant-associated prokaryotes.</title>
        <authorList>
            <person name="Whitman W."/>
        </authorList>
    </citation>
    <scope>NUCLEOTIDE SEQUENCE</scope>
    <source>
        <strain evidence="2">SP3026</strain>
    </source>
</reference>
<evidence type="ECO:0000313" key="3">
    <source>
        <dbReference type="Proteomes" id="UP001155144"/>
    </source>
</evidence>
<proteinExistence type="predicted"/>
<gene>
    <name evidence="2" type="ORF">GGP45_003188</name>
</gene>
<sequence length="65" mass="6926">MDLNNLDMNDQQKFFVLGLACSPAIAVLGFIKPTVSPLASLLALVAFAGPSFLFFSLCIFCVLGD</sequence>
<keyword evidence="1" id="KW-0472">Membrane</keyword>
<comment type="caution">
    <text evidence="2">The sequence shown here is derived from an EMBL/GenBank/DDBJ whole genome shotgun (WGS) entry which is preliminary data.</text>
</comment>
<dbReference type="EMBL" id="JANUBL010000010">
    <property type="protein sequence ID" value="MCS4122821.1"/>
    <property type="molecule type" value="Genomic_DNA"/>
</dbReference>
<name>A0A9X2V8F7_9BACT</name>
<dbReference type="Proteomes" id="UP001155144">
    <property type="component" value="Unassembled WGS sequence"/>
</dbReference>
<feature type="transmembrane region" description="Helical" evidence="1">
    <location>
        <begin position="14"/>
        <end position="31"/>
    </location>
</feature>
<dbReference type="AlphaFoldDB" id="A0A9X2V8F7"/>
<evidence type="ECO:0000313" key="2">
    <source>
        <dbReference type="EMBL" id="MCS4122821.1"/>
    </source>
</evidence>